<name>A0A162MJD0_9FIRM</name>
<sequence>MLLNGILGSAAAGLITTLGAFFVFFKKEYNKNLERIFIGFAAGIMLAASIFSLLLPSIEKSNVYLSSLGFLKGAFAVYILDKIIVKYYFKKENKEDVEINKIALFILAIVIHNFPEGLAVGIAFYQDTFSAALALALGIAIQNIPEGSAVAFSLIKLNYSRVKIVMVTTLTGLAEPVGAMIGLIFRNIPLYLPFMMAFAAGSMVYVIISELIPEFFRDEKDRKIGSIAVVIGFIIMMLMDSINF</sequence>
<gene>
    <name evidence="9" type="primary">zupT</name>
    <name evidence="9" type="ORF">ATZ99_12340</name>
</gene>
<keyword evidence="4 8" id="KW-0812">Transmembrane</keyword>
<keyword evidence="10" id="KW-1185">Reference proteome</keyword>
<dbReference type="GO" id="GO:0005385">
    <property type="term" value="F:zinc ion transmembrane transporter activity"/>
    <property type="evidence" value="ECO:0007669"/>
    <property type="project" value="TreeGrafter"/>
</dbReference>
<keyword evidence="3" id="KW-1003">Cell membrane</keyword>
<feature type="transmembrane region" description="Helical" evidence="8">
    <location>
        <begin position="37"/>
        <end position="58"/>
    </location>
</feature>
<evidence type="ECO:0000256" key="7">
    <source>
        <dbReference type="ARBA" id="ARBA00023136"/>
    </source>
</evidence>
<evidence type="ECO:0000256" key="6">
    <source>
        <dbReference type="ARBA" id="ARBA00022989"/>
    </source>
</evidence>
<evidence type="ECO:0000256" key="5">
    <source>
        <dbReference type="ARBA" id="ARBA00022833"/>
    </source>
</evidence>
<evidence type="ECO:0000256" key="4">
    <source>
        <dbReference type="ARBA" id="ARBA00022692"/>
    </source>
</evidence>
<dbReference type="InterPro" id="IPR003689">
    <property type="entry name" value="ZIP"/>
</dbReference>
<feature type="transmembrane region" description="Helical" evidence="8">
    <location>
        <begin position="131"/>
        <end position="152"/>
    </location>
</feature>
<feature type="transmembrane region" description="Helical" evidence="8">
    <location>
        <begin position="224"/>
        <end position="242"/>
    </location>
</feature>
<proteinExistence type="inferred from homology"/>
<dbReference type="PANTHER" id="PTHR11040:SF211">
    <property type="entry name" value="ZINC TRANSPORTER ZIP11"/>
    <property type="match status" value="1"/>
</dbReference>
<evidence type="ECO:0000256" key="2">
    <source>
        <dbReference type="ARBA" id="ARBA00006939"/>
    </source>
</evidence>
<evidence type="ECO:0000256" key="3">
    <source>
        <dbReference type="ARBA" id="ARBA00022475"/>
    </source>
</evidence>
<feature type="transmembrane region" description="Helical" evidence="8">
    <location>
        <begin position="164"/>
        <end position="185"/>
    </location>
</feature>
<dbReference type="AlphaFoldDB" id="A0A162MJD0"/>
<protein>
    <submittedName>
        <fullName evidence="9">Zinc transporter ZupT</fullName>
    </submittedName>
</protein>
<dbReference type="Proteomes" id="UP000075737">
    <property type="component" value="Unassembled WGS sequence"/>
</dbReference>
<evidence type="ECO:0000313" key="9">
    <source>
        <dbReference type="EMBL" id="KYO66352.1"/>
    </source>
</evidence>
<dbReference type="GO" id="GO:0005886">
    <property type="term" value="C:plasma membrane"/>
    <property type="evidence" value="ECO:0007669"/>
    <property type="project" value="UniProtKB-SubCell"/>
</dbReference>
<accession>A0A162MJD0</accession>
<keyword evidence="5" id="KW-0862">Zinc</keyword>
<feature type="transmembrane region" description="Helical" evidence="8">
    <location>
        <begin position="191"/>
        <end position="212"/>
    </location>
</feature>
<feature type="transmembrane region" description="Helical" evidence="8">
    <location>
        <begin position="64"/>
        <end position="81"/>
    </location>
</feature>
<dbReference type="PATRIC" id="fig|520767.4.peg.1338"/>
<dbReference type="EMBL" id="LOHZ01000028">
    <property type="protein sequence ID" value="KYO66352.1"/>
    <property type="molecule type" value="Genomic_DNA"/>
</dbReference>
<dbReference type="PANTHER" id="PTHR11040">
    <property type="entry name" value="ZINC/IRON TRANSPORTER"/>
    <property type="match status" value="1"/>
</dbReference>
<comment type="similarity">
    <text evidence="2">Belongs to the ZIP transporter (TC 2.A.5) family.</text>
</comment>
<comment type="caution">
    <text evidence="9">The sequence shown here is derived from an EMBL/GenBank/DDBJ whole genome shotgun (WGS) entry which is preliminary data.</text>
</comment>
<dbReference type="STRING" id="520767.ATZ99_12340"/>
<dbReference type="Pfam" id="PF02535">
    <property type="entry name" value="Zip"/>
    <property type="match status" value="1"/>
</dbReference>
<keyword evidence="6 8" id="KW-1133">Transmembrane helix</keyword>
<evidence type="ECO:0000256" key="1">
    <source>
        <dbReference type="ARBA" id="ARBA00004651"/>
    </source>
</evidence>
<comment type="subcellular location">
    <subcellularLocation>
        <location evidence="1">Cell membrane</location>
        <topology evidence="1">Multi-pass membrane protein</topology>
    </subcellularLocation>
</comment>
<evidence type="ECO:0000256" key="8">
    <source>
        <dbReference type="SAM" id="Phobius"/>
    </source>
</evidence>
<dbReference type="RefSeq" id="WP_068748367.1">
    <property type="nucleotide sequence ID" value="NZ_LOHZ01000028.1"/>
</dbReference>
<evidence type="ECO:0000313" key="10">
    <source>
        <dbReference type="Proteomes" id="UP000075737"/>
    </source>
</evidence>
<keyword evidence="7 8" id="KW-0472">Membrane</keyword>
<reference evidence="9 10" key="1">
    <citation type="submission" date="2015-12" db="EMBL/GenBank/DDBJ databases">
        <title>Draft genome of Thermovenabulum gondwanense isolated from a red thermophilic microbial mat colonisisng an outflow channel of a bore well.</title>
        <authorList>
            <person name="Patel B.K."/>
        </authorList>
    </citation>
    <scope>NUCLEOTIDE SEQUENCE [LARGE SCALE GENOMIC DNA]</scope>
    <source>
        <strain evidence="9 10">R270</strain>
    </source>
</reference>
<feature type="transmembrane region" description="Helical" evidence="8">
    <location>
        <begin position="6"/>
        <end position="25"/>
    </location>
</feature>
<dbReference type="OrthoDB" id="9787346at2"/>
<feature type="transmembrane region" description="Helical" evidence="8">
    <location>
        <begin position="102"/>
        <end position="125"/>
    </location>
</feature>
<organism evidence="9 10">
    <name type="scientific">Thermovenabulum gondwanense</name>
    <dbReference type="NCBI Taxonomy" id="520767"/>
    <lineage>
        <taxon>Bacteria</taxon>
        <taxon>Bacillati</taxon>
        <taxon>Bacillota</taxon>
        <taxon>Clostridia</taxon>
        <taxon>Thermosediminibacterales</taxon>
        <taxon>Thermosediminibacteraceae</taxon>
        <taxon>Thermovenabulum</taxon>
    </lineage>
</organism>